<feature type="region of interest" description="Disordered" evidence="1">
    <location>
        <begin position="59"/>
        <end position="80"/>
    </location>
</feature>
<dbReference type="AlphaFoldDB" id="A0AAD2HKJ1"/>
<protein>
    <submittedName>
        <fullName evidence="2">Uncharacterized protein</fullName>
    </submittedName>
</protein>
<evidence type="ECO:0000313" key="3">
    <source>
        <dbReference type="Proteomes" id="UP001295794"/>
    </source>
</evidence>
<organism evidence="2 3">
    <name type="scientific">Mycena citricolor</name>
    <dbReference type="NCBI Taxonomy" id="2018698"/>
    <lineage>
        <taxon>Eukaryota</taxon>
        <taxon>Fungi</taxon>
        <taxon>Dikarya</taxon>
        <taxon>Basidiomycota</taxon>
        <taxon>Agaricomycotina</taxon>
        <taxon>Agaricomycetes</taxon>
        <taxon>Agaricomycetidae</taxon>
        <taxon>Agaricales</taxon>
        <taxon>Marasmiineae</taxon>
        <taxon>Mycenaceae</taxon>
        <taxon>Mycena</taxon>
    </lineage>
</organism>
<comment type="caution">
    <text evidence="2">The sequence shown here is derived from an EMBL/GenBank/DDBJ whole genome shotgun (WGS) entry which is preliminary data.</text>
</comment>
<keyword evidence="3" id="KW-1185">Reference proteome</keyword>
<evidence type="ECO:0000256" key="1">
    <source>
        <dbReference type="SAM" id="MobiDB-lite"/>
    </source>
</evidence>
<dbReference type="Proteomes" id="UP001295794">
    <property type="component" value="Unassembled WGS sequence"/>
</dbReference>
<name>A0AAD2HKJ1_9AGAR</name>
<sequence>MFLDRCLLPDTSRSSVTAGRCWHGQTLHSCSIAFARRECEARGSRPSAALHQLGMGMVDRRDPADTRSPSPPATVSSTNFHSTPVALGKFACRCKRHFRHCRNTPQSKHLKIPGFDFTSALSASFLLSPETLSPSS</sequence>
<evidence type="ECO:0000313" key="2">
    <source>
        <dbReference type="EMBL" id="CAK5277110.1"/>
    </source>
</evidence>
<reference evidence="2" key="1">
    <citation type="submission" date="2023-11" db="EMBL/GenBank/DDBJ databases">
        <authorList>
            <person name="De Vega J J."/>
            <person name="De Vega J J."/>
        </authorList>
    </citation>
    <scope>NUCLEOTIDE SEQUENCE</scope>
</reference>
<gene>
    <name evidence="2" type="ORF">MYCIT1_LOCUS25911</name>
</gene>
<dbReference type="EMBL" id="CAVNYO010000419">
    <property type="protein sequence ID" value="CAK5277110.1"/>
    <property type="molecule type" value="Genomic_DNA"/>
</dbReference>
<accession>A0AAD2HKJ1</accession>
<proteinExistence type="predicted"/>